<dbReference type="AlphaFoldDB" id="A0A914UNV8"/>
<accession>A0A914UNV8</accession>
<dbReference type="Pfam" id="PF17303">
    <property type="entry name" value="DUF5352"/>
    <property type="match status" value="1"/>
</dbReference>
<dbReference type="Proteomes" id="UP000887566">
    <property type="component" value="Unplaced"/>
</dbReference>
<keyword evidence="1" id="KW-1185">Reference proteome</keyword>
<dbReference type="InterPro" id="IPR035274">
    <property type="entry name" value="DUF5352"/>
</dbReference>
<proteinExistence type="predicted"/>
<sequence>MSSPQIILHISVCTTPFGHWSFELVSGVTDFAYKGVALNTKYFCFFGCLNTKSALQNYKVLLANGTQAKSAPVERTLYVDEMKAKIGSGKDDQSEFCPDPYIENIVMNGIQQAPINNATSIANTILLRMNRGPGWAVVVVQLADGGAVVNSVYPDWNFCDYSAIRNNVDFYNVKVAKIDMS</sequence>
<evidence type="ECO:0000313" key="1">
    <source>
        <dbReference type="Proteomes" id="UP000887566"/>
    </source>
</evidence>
<reference evidence="2" key="1">
    <citation type="submission" date="2022-11" db="UniProtKB">
        <authorList>
            <consortium name="WormBaseParasite"/>
        </authorList>
    </citation>
    <scope>IDENTIFICATION</scope>
</reference>
<name>A0A914UNV8_9BILA</name>
<protein>
    <submittedName>
        <fullName evidence="2">Uncharacterized protein</fullName>
    </submittedName>
</protein>
<organism evidence="1 2">
    <name type="scientific">Plectus sambesii</name>
    <dbReference type="NCBI Taxonomy" id="2011161"/>
    <lineage>
        <taxon>Eukaryota</taxon>
        <taxon>Metazoa</taxon>
        <taxon>Ecdysozoa</taxon>
        <taxon>Nematoda</taxon>
        <taxon>Chromadorea</taxon>
        <taxon>Plectida</taxon>
        <taxon>Plectina</taxon>
        <taxon>Plectoidea</taxon>
        <taxon>Plectidae</taxon>
        <taxon>Plectus</taxon>
    </lineage>
</organism>
<evidence type="ECO:0000313" key="2">
    <source>
        <dbReference type="WBParaSite" id="PSAMB.scaffold110size77990.g1968.t1"/>
    </source>
</evidence>
<dbReference type="WBParaSite" id="PSAMB.scaffold110size77990.g1968.t1">
    <property type="protein sequence ID" value="PSAMB.scaffold110size77990.g1968.t1"/>
    <property type="gene ID" value="PSAMB.scaffold110size77990.g1968"/>
</dbReference>